<evidence type="ECO:0000313" key="1">
    <source>
        <dbReference type="EMBL" id="AJI23964.1"/>
    </source>
</evidence>
<dbReference type="HOGENOM" id="CLU_1472409_0_0_9"/>
<proteinExistence type="predicted"/>
<evidence type="ECO:0000313" key="2">
    <source>
        <dbReference type="Proteomes" id="UP000031829"/>
    </source>
</evidence>
<sequence>MANEHVMIDIIKAFKRNSTESIAMDLIKEVRGTFSPLPKYIADLIDELRKLNLKDEVISVILYQSVYVADHQFNIKDTITNRQFVKDTIEMGRRWVHQYGRIETVEEAIHIAEQVSTKEDLPHHLQTATIDEKITLEVQLDHQTYEMLKNIAVYYDHHSYEQSMTVAINRLYTQLRDAQSKNS</sequence>
<dbReference type="KEGG" id="bmeg:BG04_3774"/>
<gene>
    <name evidence="1" type="ORF">BG04_3774</name>
</gene>
<reference evidence="1 2" key="1">
    <citation type="journal article" date="2015" name="Genome Announc.">
        <title>Complete genome sequences for 35 biothreat assay-relevant bacillus species.</title>
        <authorList>
            <person name="Johnson S.L."/>
            <person name="Daligault H.E."/>
            <person name="Davenport K.W."/>
            <person name="Jaissle J."/>
            <person name="Frey K.G."/>
            <person name="Ladner J.T."/>
            <person name="Broomall S.M."/>
            <person name="Bishop-Lilly K.A."/>
            <person name="Bruce D.C."/>
            <person name="Gibbons H.S."/>
            <person name="Coyne S.R."/>
            <person name="Lo C.C."/>
            <person name="Meincke L."/>
            <person name="Munk A.C."/>
            <person name="Koroleva G.I."/>
            <person name="Rosenzweig C.N."/>
            <person name="Palacios G.F."/>
            <person name="Redden C.L."/>
            <person name="Minogue T.D."/>
            <person name="Chain P.S."/>
        </authorList>
    </citation>
    <scope>NUCLEOTIDE SEQUENCE [LARGE SCALE GENOMIC DNA]</scope>
    <source>
        <strain evidence="2">ATCC 14581 / DSM 32 / JCM 2506 / NBRC 15308 / NCIMB 9376 / NCTC 10342 / NRRL B-14308 / VKM B-512</strain>
    </source>
</reference>
<dbReference type="RefSeq" id="WP_013056190.1">
    <property type="nucleotide sequence ID" value="NZ_BCVB01000002.1"/>
</dbReference>
<name>A0A0B6AVS7_PRIM2</name>
<protein>
    <submittedName>
        <fullName evidence="1">Uncharacterized protein</fullName>
    </submittedName>
</protein>
<dbReference type="GeneID" id="93641823"/>
<dbReference type="Proteomes" id="UP000031829">
    <property type="component" value="Chromosome"/>
</dbReference>
<organism evidence="1 2">
    <name type="scientific">Priestia megaterium (strain ATCC 14581 / DSM 32 / CCUG 1817 / JCM 2506 / NBRC 15308 / NCIMB 9376 / NCTC 10342 / NRRL B-14308 / VKM B-512 / Ford 19)</name>
    <name type="common">Bacillus megaterium</name>
    <dbReference type="NCBI Taxonomy" id="1348623"/>
    <lineage>
        <taxon>Bacteria</taxon>
        <taxon>Bacillati</taxon>
        <taxon>Bacillota</taxon>
        <taxon>Bacilli</taxon>
        <taxon>Bacillales</taxon>
        <taxon>Bacillaceae</taxon>
        <taxon>Priestia</taxon>
    </lineage>
</organism>
<dbReference type="EMBL" id="CP009920">
    <property type="protein sequence ID" value="AJI23964.1"/>
    <property type="molecule type" value="Genomic_DNA"/>
</dbReference>
<dbReference type="AlphaFoldDB" id="A0A0B6AVS7"/>
<accession>A0A0B6AVS7</accession>